<accession>A0A386K5D1</accession>
<name>A0A386K5D1_9CAUD</name>
<dbReference type="Proteomes" id="UP000270819">
    <property type="component" value="Segment"/>
</dbReference>
<feature type="domain" description="HNH nuclease" evidence="1">
    <location>
        <begin position="51"/>
        <end position="93"/>
    </location>
</feature>
<evidence type="ECO:0000259" key="1">
    <source>
        <dbReference type="Pfam" id="PF13392"/>
    </source>
</evidence>
<dbReference type="GO" id="GO:0003677">
    <property type="term" value="F:DNA binding"/>
    <property type="evidence" value="ECO:0007669"/>
    <property type="project" value="InterPro"/>
</dbReference>
<dbReference type="Gene3D" id="3.90.75.20">
    <property type="match status" value="1"/>
</dbReference>
<reference evidence="3" key="1">
    <citation type="submission" date="2017-11" db="EMBL/GenBank/DDBJ databases">
        <authorList>
            <person name="Zhao X."/>
        </authorList>
    </citation>
    <scope>NUCLEOTIDE SEQUENCE [LARGE SCALE GENOMIC DNA]</scope>
</reference>
<dbReference type="InterPro" id="IPR003615">
    <property type="entry name" value="HNH_nuc"/>
</dbReference>
<dbReference type="Gene3D" id="1.20.5.2050">
    <property type="match status" value="1"/>
</dbReference>
<organism evidence="2 3">
    <name type="scientific">Enterobacter phage phi63_307</name>
    <dbReference type="NCBI Taxonomy" id="2340711"/>
    <lineage>
        <taxon>Viruses</taxon>
        <taxon>Duplodnaviria</taxon>
        <taxon>Heunggongvirae</taxon>
        <taxon>Uroviricota</taxon>
        <taxon>Caudoviricetes</taxon>
        <taxon>Andersonviridae</taxon>
        <taxon>Ounavirinae</taxon>
        <taxon>Kolesnikvirus</taxon>
        <taxon>Kolesnikvirus Ea214</taxon>
    </lineage>
</organism>
<gene>
    <name evidence="2" type="ORF">LINGLNFE_00041</name>
</gene>
<dbReference type="InterPro" id="IPR016177">
    <property type="entry name" value="DNA-bd_dom_sf"/>
</dbReference>
<evidence type="ECO:0000313" key="2">
    <source>
        <dbReference type="EMBL" id="AYD79549.1"/>
    </source>
</evidence>
<dbReference type="InterPro" id="IPR044925">
    <property type="entry name" value="His-Me_finger_sf"/>
</dbReference>
<protein>
    <recommendedName>
        <fullName evidence="1">HNH nuclease domain-containing protein</fullName>
    </recommendedName>
</protein>
<evidence type="ECO:0000313" key="3">
    <source>
        <dbReference type="Proteomes" id="UP000270819"/>
    </source>
</evidence>
<dbReference type="SUPFAM" id="SSF54060">
    <property type="entry name" value="His-Me finger endonucleases"/>
    <property type="match status" value="1"/>
</dbReference>
<dbReference type="SUPFAM" id="SSF54171">
    <property type="entry name" value="DNA-binding domain"/>
    <property type="match status" value="1"/>
</dbReference>
<sequence>MNIKDYLSYNPDTGLFTWIKRKPRSPISVGDIAGHKNARGYIEIRFEGKLYLAHRLAFLFMTGSMPDYVDHEDEDKSNNKWLNLRAATKAQNGHNVGIRSHNTSGVKGVSFYKPNGKWLAQIVHQGKNYYLGYHEDIETAKMVVINKRAELHGEFANNG</sequence>
<dbReference type="EMBL" id="MG589384">
    <property type="protein sequence ID" value="AYD79549.1"/>
    <property type="molecule type" value="Genomic_DNA"/>
</dbReference>
<dbReference type="Pfam" id="PF13392">
    <property type="entry name" value="HNH_3"/>
    <property type="match status" value="1"/>
</dbReference>
<proteinExistence type="predicted"/>